<sequence>MGTACWLDGDNPWSSSLDNRGQPCKIYGTVDYIVASVLGGILVVILIALGLGWLIQHSKKASRFRAFWNQSGDEDLEMKTHHHRLINTSEVERHLYDPPMSSAGSVRSGKSKRSSMVPMGVSTASSRKSKTGNTGTANARSPLSGWREGDDITSVPNLYSLGGLNTSTSSLSNRSPSPSSYPEQVKTLLSPAPSSFLSPPSQYSPYAPSTEYEPSVAAYPIGSPYEQRENQPGSVFRYGMTEGSNPAVIPGDIGTRPYSPGLYQSQFDDHYRDDRGYTNHQYRR</sequence>
<dbReference type="EMBL" id="LN483142">
    <property type="protein sequence ID" value="CED83470.1"/>
    <property type="molecule type" value="Genomic_DNA"/>
</dbReference>
<feature type="compositionally biased region" description="Polar residues" evidence="1">
    <location>
        <begin position="122"/>
        <end position="141"/>
    </location>
</feature>
<protein>
    <submittedName>
        <fullName evidence="3">Uncharacterized protein</fullName>
    </submittedName>
</protein>
<dbReference type="AlphaFoldDB" id="A0A0F7SSF1"/>
<evidence type="ECO:0000256" key="1">
    <source>
        <dbReference type="SAM" id="MobiDB-lite"/>
    </source>
</evidence>
<feature type="region of interest" description="Disordered" evidence="1">
    <location>
        <begin position="167"/>
        <end position="186"/>
    </location>
</feature>
<keyword evidence="2" id="KW-0472">Membrane</keyword>
<accession>A0A0F7SSF1</accession>
<keyword evidence="2" id="KW-0812">Transmembrane</keyword>
<feature type="region of interest" description="Disordered" evidence="1">
    <location>
        <begin position="191"/>
        <end position="210"/>
    </location>
</feature>
<feature type="compositionally biased region" description="Low complexity" evidence="1">
    <location>
        <begin position="167"/>
        <end position="181"/>
    </location>
</feature>
<evidence type="ECO:0000256" key="2">
    <source>
        <dbReference type="SAM" id="Phobius"/>
    </source>
</evidence>
<feature type="region of interest" description="Disordered" evidence="1">
    <location>
        <begin position="247"/>
        <end position="284"/>
    </location>
</feature>
<organism evidence="3">
    <name type="scientific">Phaffia rhodozyma</name>
    <name type="common">Yeast</name>
    <name type="synonym">Xanthophyllomyces dendrorhous</name>
    <dbReference type="NCBI Taxonomy" id="264483"/>
    <lineage>
        <taxon>Eukaryota</taxon>
        <taxon>Fungi</taxon>
        <taxon>Dikarya</taxon>
        <taxon>Basidiomycota</taxon>
        <taxon>Agaricomycotina</taxon>
        <taxon>Tremellomycetes</taxon>
        <taxon>Cystofilobasidiales</taxon>
        <taxon>Mrakiaceae</taxon>
        <taxon>Phaffia</taxon>
    </lineage>
</organism>
<feature type="region of interest" description="Disordered" evidence="1">
    <location>
        <begin position="94"/>
        <end position="149"/>
    </location>
</feature>
<name>A0A0F7SSF1_PHARH</name>
<keyword evidence="2" id="KW-1133">Transmembrane helix</keyword>
<feature type="compositionally biased region" description="Basic and acidic residues" evidence="1">
    <location>
        <begin position="267"/>
        <end position="277"/>
    </location>
</feature>
<feature type="compositionally biased region" description="Low complexity" evidence="1">
    <location>
        <begin position="191"/>
        <end position="209"/>
    </location>
</feature>
<proteinExistence type="predicted"/>
<reference evidence="3" key="1">
    <citation type="submission" date="2014-08" db="EMBL/GenBank/DDBJ databases">
        <authorList>
            <person name="Sharma Rahul"/>
            <person name="Thines Marco"/>
        </authorList>
    </citation>
    <scope>NUCLEOTIDE SEQUENCE</scope>
</reference>
<feature type="transmembrane region" description="Helical" evidence="2">
    <location>
        <begin position="32"/>
        <end position="55"/>
    </location>
</feature>
<evidence type="ECO:0000313" key="3">
    <source>
        <dbReference type="EMBL" id="CED83470.1"/>
    </source>
</evidence>